<evidence type="ECO:0000259" key="6">
    <source>
        <dbReference type="PROSITE" id="PS50111"/>
    </source>
</evidence>
<dbReference type="PROSITE" id="PS50885">
    <property type="entry name" value="HAMP"/>
    <property type="match status" value="1"/>
</dbReference>
<evidence type="ECO:0000313" key="8">
    <source>
        <dbReference type="EMBL" id="SFR33437.1"/>
    </source>
</evidence>
<feature type="transmembrane region" description="Helical" evidence="5">
    <location>
        <begin position="67"/>
        <end position="84"/>
    </location>
</feature>
<evidence type="ECO:0000256" key="5">
    <source>
        <dbReference type="SAM" id="Phobius"/>
    </source>
</evidence>
<dbReference type="GO" id="GO:0007165">
    <property type="term" value="P:signal transduction"/>
    <property type="evidence" value="ECO:0007669"/>
    <property type="project" value="UniProtKB-KW"/>
</dbReference>
<dbReference type="SMART" id="SM00283">
    <property type="entry name" value="MA"/>
    <property type="match status" value="1"/>
</dbReference>
<evidence type="ECO:0000256" key="3">
    <source>
        <dbReference type="ARBA" id="ARBA00029447"/>
    </source>
</evidence>
<dbReference type="Pfam" id="PF00015">
    <property type="entry name" value="MCPsignal"/>
    <property type="match status" value="1"/>
</dbReference>
<dbReference type="RefSeq" id="WP_090196011.1">
    <property type="nucleotide sequence ID" value="NZ_FOYP01000001.1"/>
</dbReference>
<feature type="domain" description="HAMP" evidence="7">
    <location>
        <begin position="201"/>
        <end position="253"/>
    </location>
</feature>
<evidence type="ECO:0000256" key="4">
    <source>
        <dbReference type="PROSITE-ProRule" id="PRU00284"/>
    </source>
</evidence>
<dbReference type="SUPFAM" id="SSF58104">
    <property type="entry name" value="Methyl-accepting chemotaxis protein (MCP) signaling domain"/>
    <property type="match status" value="1"/>
</dbReference>
<keyword evidence="5" id="KW-0472">Membrane</keyword>
<feature type="transmembrane region" description="Helical" evidence="5">
    <location>
        <begin position="17"/>
        <end position="36"/>
    </location>
</feature>
<sequence length="512" mass="54879">MHDDLSQHPKDQSGVRLALWSLAVLTPLPTITALVIGNPAVGLGLFSVAVAAAAIATLYFMPGSAKAMLAFVLLLLNMAFTVAFKGHPWQIDSHMMYFAVLAVIAVMYDIKVLLGSAAFIAVHHLVMALTMPALVYPDMTEGFIARTMIHAGVVIMETVILTMSIMQRQAMDNTLILQRDAMHESQRASELAEQKATQERRAATSVVQLLNTRLKTLSEQDLSQTIDDELPEQFEDLRFHFNELVYSLREVLLTATETSDEYNVSARELSGAADDLAQRTEVQSGTLSRTAESLQQLTKTLRETADGAKQANLTASQARDSAAKNGEIVKSAVDAMLRIEQSSSEISNIISLIEDISFQTNLLALNAGVEAARAGETGRGFAVVASEVRALAQRTSEAAQGVKQLIFKSSQEVENGSALVNAAGEALAGIVEQVSRASTMIGDITTSVDSQAGVVHELNDAVQTLDRATQHNAAMCEEMTAMGHQLAQGATGLSGALSGFRFGAPTLDRMAS</sequence>
<dbReference type="GO" id="GO:0006935">
    <property type="term" value="P:chemotaxis"/>
    <property type="evidence" value="ECO:0007669"/>
    <property type="project" value="UniProtKB-KW"/>
</dbReference>
<dbReference type="Gene3D" id="1.10.287.950">
    <property type="entry name" value="Methyl-accepting chemotaxis protein"/>
    <property type="match status" value="1"/>
</dbReference>
<feature type="transmembrane region" description="Helical" evidence="5">
    <location>
        <begin position="143"/>
        <end position="166"/>
    </location>
</feature>
<feature type="transmembrane region" description="Helical" evidence="5">
    <location>
        <begin position="43"/>
        <end position="61"/>
    </location>
</feature>
<feature type="transmembrane region" description="Helical" evidence="5">
    <location>
        <begin position="96"/>
        <end position="123"/>
    </location>
</feature>
<reference evidence="9" key="1">
    <citation type="submission" date="2016-10" db="EMBL/GenBank/DDBJ databases">
        <authorList>
            <person name="Varghese N."/>
            <person name="Submissions S."/>
        </authorList>
    </citation>
    <scope>NUCLEOTIDE SEQUENCE [LARGE SCALE GENOMIC DNA]</scope>
    <source>
        <strain evidence="9">DSM 26879</strain>
    </source>
</reference>
<feature type="domain" description="Methyl-accepting transducer" evidence="6">
    <location>
        <begin position="258"/>
        <end position="487"/>
    </location>
</feature>
<dbReference type="EMBL" id="FOYP01000001">
    <property type="protein sequence ID" value="SFR33437.1"/>
    <property type="molecule type" value="Genomic_DNA"/>
</dbReference>
<protein>
    <submittedName>
        <fullName evidence="8">Methyl-accepting chemotaxis protein</fullName>
    </submittedName>
</protein>
<keyword evidence="4" id="KW-0807">Transducer</keyword>
<dbReference type="Proteomes" id="UP000199478">
    <property type="component" value="Unassembled WGS sequence"/>
</dbReference>
<dbReference type="FunFam" id="1.10.287.950:FF:000001">
    <property type="entry name" value="Methyl-accepting chemotaxis sensory transducer"/>
    <property type="match status" value="1"/>
</dbReference>
<dbReference type="PANTHER" id="PTHR43531:SF11">
    <property type="entry name" value="METHYL-ACCEPTING CHEMOTAXIS PROTEIN 3"/>
    <property type="match status" value="1"/>
</dbReference>
<keyword evidence="9" id="KW-1185">Reference proteome</keyword>
<dbReference type="STRING" id="390270.SAMN04488005_0496"/>
<organism evidence="8 9">
    <name type="scientific">Yoonia tamlensis</name>
    <dbReference type="NCBI Taxonomy" id="390270"/>
    <lineage>
        <taxon>Bacteria</taxon>
        <taxon>Pseudomonadati</taxon>
        <taxon>Pseudomonadota</taxon>
        <taxon>Alphaproteobacteria</taxon>
        <taxon>Rhodobacterales</taxon>
        <taxon>Paracoccaceae</taxon>
        <taxon>Yoonia</taxon>
    </lineage>
</organism>
<dbReference type="PRINTS" id="PR00260">
    <property type="entry name" value="CHEMTRNSDUCR"/>
</dbReference>
<dbReference type="PROSITE" id="PS50111">
    <property type="entry name" value="CHEMOTAXIS_TRANSDUC_2"/>
    <property type="match status" value="1"/>
</dbReference>
<dbReference type="InterPro" id="IPR004090">
    <property type="entry name" value="Chemotax_Me-accpt_rcpt"/>
</dbReference>
<evidence type="ECO:0000259" key="7">
    <source>
        <dbReference type="PROSITE" id="PS50885"/>
    </source>
</evidence>
<comment type="subcellular location">
    <subcellularLocation>
        <location evidence="1">Membrane</location>
    </subcellularLocation>
</comment>
<dbReference type="InterPro" id="IPR051310">
    <property type="entry name" value="MCP_chemotaxis"/>
</dbReference>
<keyword evidence="2" id="KW-0145">Chemotaxis</keyword>
<proteinExistence type="inferred from homology"/>
<dbReference type="GO" id="GO:0016020">
    <property type="term" value="C:membrane"/>
    <property type="evidence" value="ECO:0007669"/>
    <property type="project" value="UniProtKB-SubCell"/>
</dbReference>
<evidence type="ECO:0000313" key="9">
    <source>
        <dbReference type="Proteomes" id="UP000199478"/>
    </source>
</evidence>
<keyword evidence="5" id="KW-0812">Transmembrane</keyword>
<dbReference type="InterPro" id="IPR004089">
    <property type="entry name" value="MCPsignal_dom"/>
</dbReference>
<accession>A0A1I6FUE8</accession>
<dbReference type="GO" id="GO:0004888">
    <property type="term" value="F:transmembrane signaling receptor activity"/>
    <property type="evidence" value="ECO:0007669"/>
    <property type="project" value="InterPro"/>
</dbReference>
<dbReference type="AlphaFoldDB" id="A0A1I6FUE8"/>
<dbReference type="PANTHER" id="PTHR43531">
    <property type="entry name" value="PROTEIN ICFG"/>
    <property type="match status" value="1"/>
</dbReference>
<keyword evidence="5" id="KW-1133">Transmembrane helix</keyword>
<gene>
    <name evidence="8" type="ORF">SAMN04488005_0496</name>
</gene>
<evidence type="ECO:0000256" key="2">
    <source>
        <dbReference type="ARBA" id="ARBA00022500"/>
    </source>
</evidence>
<dbReference type="OrthoDB" id="369026at2"/>
<name>A0A1I6FUE8_9RHOB</name>
<comment type="similarity">
    <text evidence="3">Belongs to the methyl-accepting chemotaxis (MCP) protein family.</text>
</comment>
<dbReference type="InterPro" id="IPR003660">
    <property type="entry name" value="HAMP_dom"/>
</dbReference>
<evidence type="ECO:0000256" key="1">
    <source>
        <dbReference type="ARBA" id="ARBA00004370"/>
    </source>
</evidence>